<evidence type="ECO:0000313" key="4">
    <source>
        <dbReference type="Proteomes" id="UP000663419"/>
    </source>
</evidence>
<evidence type="ECO:0000256" key="1">
    <source>
        <dbReference type="SAM" id="Phobius"/>
    </source>
</evidence>
<keyword evidence="1" id="KW-0812">Transmembrane</keyword>
<dbReference type="AlphaFoldDB" id="A0A8A1L7V9"/>
<feature type="transmembrane region" description="Helical" evidence="1">
    <location>
        <begin position="195"/>
        <end position="214"/>
    </location>
</feature>
<accession>A0A8A1L7V9</accession>
<feature type="transmembrane region" description="Helical" evidence="1">
    <location>
        <begin position="92"/>
        <end position="114"/>
    </location>
</feature>
<dbReference type="EMBL" id="CP069102">
    <property type="protein sequence ID" value="QSS50199.1"/>
    <property type="molecule type" value="Genomic_DNA"/>
</dbReference>
<protein>
    <recommendedName>
        <fullName evidence="2">DUF4396 domain-containing protein</fullName>
    </recommendedName>
</protein>
<keyword evidence="1" id="KW-1133">Transmembrane helix</keyword>
<sequence>MWALRYTSRTRVTHELLFGVHVLHGEQSGNRLTSLGNVVCKFRSKHHIPSTPLGIATTSSKVNRQCHLSPPALLPSPLTLNFWKSRLVWKRAVFNTLRCLIGCTIGDFSCMWFLQAYHPYIAVGYVMGASMATGIASSMTVETVLLHFGRDKLGWLQALKTAAGMSMISMASMEAVQNVVDYHLTGGVVSLSDPYFWGAALVSMAAGFLAPLPYNYIRLRRYGKACH</sequence>
<dbReference type="Pfam" id="PF14342">
    <property type="entry name" value="DUF4396"/>
    <property type="match status" value="1"/>
</dbReference>
<evidence type="ECO:0000259" key="2">
    <source>
        <dbReference type="Pfam" id="PF14342"/>
    </source>
</evidence>
<dbReference type="InterPro" id="IPR025509">
    <property type="entry name" value="DUF4396"/>
</dbReference>
<name>A0A8A1L7V9_AJEC8</name>
<dbReference type="Proteomes" id="UP000663419">
    <property type="component" value="Chromosome 1"/>
</dbReference>
<evidence type="ECO:0000313" key="3">
    <source>
        <dbReference type="EMBL" id="QSS50199.1"/>
    </source>
</evidence>
<proteinExistence type="predicted"/>
<gene>
    <name evidence="3" type="ORF">I7I53_10803</name>
</gene>
<reference evidence="3" key="1">
    <citation type="submission" date="2021-01" db="EMBL/GenBank/DDBJ databases">
        <title>Chromosome-level genome assembly of a human fungal pathogen reveals clustering of transcriptionally co-regulated genes.</title>
        <authorList>
            <person name="Voorhies M."/>
            <person name="Cohen S."/>
            <person name="Shea T.P."/>
            <person name="Petrus S."/>
            <person name="Munoz J.F."/>
            <person name="Poplawski S."/>
            <person name="Goldman W.E."/>
            <person name="Michael T."/>
            <person name="Cuomo C.A."/>
            <person name="Sil A."/>
            <person name="Beyhan S."/>
        </authorList>
    </citation>
    <scope>NUCLEOTIDE SEQUENCE</scope>
    <source>
        <strain evidence="3">H88</strain>
    </source>
</reference>
<feature type="domain" description="DUF4396" evidence="2">
    <location>
        <begin position="89"/>
        <end position="224"/>
    </location>
</feature>
<keyword evidence="1" id="KW-0472">Membrane</keyword>
<feature type="transmembrane region" description="Helical" evidence="1">
    <location>
        <begin position="120"/>
        <end position="141"/>
    </location>
</feature>
<organism evidence="3 4">
    <name type="scientific">Ajellomyces capsulatus (strain H88)</name>
    <name type="common">Darling's disease fungus</name>
    <name type="synonym">Histoplasma capsulatum</name>
    <dbReference type="NCBI Taxonomy" id="544711"/>
    <lineage>
        <taxon>Eukaryota</taxon>
        <taxon>Fungi</taxon>
        <taxon>Dikarya</taxon>
        <taxon>Ascomycota</taxon>
        <taxon>Pezizomycotina</taxon>
        <taxon>Eurotiomycetes</taxon>
        <taxon>Eurotiomycetidae</taxon>
        <taxon>Onygenales</taxon>
        <taxon>Ajellomycetaceae</taxon>
        <taxon>Histoplasma</taxon>
    </lineage>
</organism>
<dbReference type="VEuPathDB" id="FungiDB:I7I53_10803"/>
<feature type="transmembrane region" description="Helical" evidence="1">
    <location>
        <begin position="153"/>
        <end position="175"/>
    </location>
</feature>